<dbReference type="Proteomes" id="UP000615455">
    <property type="component" value="Unassembled WGS sequence"/>
</dbReference>
<evidence type="ECO:0008006" key="10">
    <source>
        <dbReference type="Google" id="ProtNLM"/>
    </source>
</evidence>
<dbReference type="Pfam" id="PF12833">
    <property type="entry name" value="HTH_18"/>
    <property type="match status" value="1"/>
</dbReference>
<keyword evidence="2" id="KW-0238">DNA-binding</keyword>
<organism evidence="8 9">
    <name type="scientific">Paenibacillus marchantiophytorum</name>
    <dbReference type="NCBI Taxonomy" id="1619310"/>
    <lineage>
        <taxon>Bacteria</taxon>
        <taxon>Bacillati</taxon>
        <taxon>Bacillota</taxon>
        <taxon>Bacilli</taxon>
        <taxon>Bacillales</taxon>
        <taxon>Paenibacillaceae</taxon>
        <taxon>Paenibacillus</taxon>
    </lineage>
</organism>
<evidence type="ECO:0000313" key="8">
    <source>
        <dbReference type="EMBL" id="GGI44699.1"/>
    </source>
</evidence>
<dbReference type="Gene3D" id="3.40.50.2300">
    <property type="match status" value="1"/>
</dbReference>
<dbReference type="InterPro" id="IPR001789">
    <property type="entry name" value="Sig_transdc_resp-reg_receiver"/>
</dbReference>
<dbReference type="SMART" id="SM00448">
    <property type="entry name" value="REC"/>
    <property type="match status" value="1"/>
</dbReference>
<dbReference type="RefSeq" id="WP_189008048.1">
    <property type="nucleotide sequence ID" value="NZ_BMHE01000003.1"/>
</dbReference>
<dbReference type="SMART" id="SM00342">
    <property type="entry name" value="HTH_ARAC"/>
    <property type="match status" value="1"/>
</dbReference>
<dbReference type="CDD" id="cd17536">
    <property type="entry name" value="REC_YesN-like"/>
    <property type="match status" value="1"/>
</dbReference>
<proteinExistence type="predicted"/>
<keyword evidence="1" id="KW-0805">Transcription regulation</keyword>
<feature type="coiled-coil region" evidence="5">
    <location>
        <begin position="119"/>
        <end position="146"/>
    </location>
</feature>
<keyword evidence="3" id="KW-0804">Transcription</keyword>
<dbReference type="InterPro" id="IPR020449">
    <property type="entry name" value="Tscrpt_reg_AraC-type_HTH"/>
</dbReference>
<dbReference type="EMBL" id="BMHE01000003">
    <property type="protein sequence ID" value="GGI44699.1"/>
    <property type="molecule type" value="Genomic_DNA"/>
</dbReference>
<keyword evidence="9" id="KW-1185">Reference proteome</keyword>
<evidence type="ECO:0000313" key="9">
    <source>
        <dbReference type="Proteomes" id="UP000615455"/>
    </source>
</evidence>
<keyword evidence="5" id="KW-0175">Coiled coil</keyword>
<dbReference type="PANTHER" id="PTHR43280:SF10">
    <property type="entry name" value="REGULATORY PROTEIN POCR"/>
    <property type="match status" value="1"/>
</dbReference>
<dbReference type="InterPro" id="IPR018062">
    <property type="entry name" value="HTH_AraC-typ_CS"/>
</dbReference>
<evidence type="ECO:0000256" key="5">
    <source>
        <dbReference type="SAM" id="Coils"/>
    </source>
</evidence>
<protein>
    <recommendedName>
        <fullName evidence="10">Response regulator</fullName>
    </recommendedName>
</protein>
<evidence type="ECO:0000256" key="4">
    <source>
        <dbReference type="PROSITE-ProRule" id="PRU00169"/>
    </source>
</evidence>
<keyword evidence="4" id="KW-0597">Phosphoprotein</keyword>
<evidence type="ECO:0000259" key="7">
    <source>
        <dbReference type="PROSITE" id="PS50110"/>
    </source>
</evidence>
<dbReference type="InterPro" id="IPR018060">
    <property type="entry name" value="HTH_AraC"/>
</dbReference>
<dbReference type="PROSITE" id="PS00041">
    <property type="entry name" value="HTH_ARAC_FAMILY_1"/>
    <property type="match status" value="1"/>
</dbReference>
<dbReference type="Pfam" id="PF00072">
    <property type="entry name" value="Response_reg"/>
    <property type="match status" value="1"/>
</dbReference>
<dbReference type="SUPFAM" id="SSF46689">
    <property type="entry name" value="Homeodomain-like"/>
    <property type="match status" value="2"/>
</dbReference>
<gene>
    <name evidence="8" type="ORF">GCM10008018_08400</name>
</gene>
<dbReference type="InterPro" id="IPR009057">
    <property type="entry name" value="Homeodomain-like_sf"/>
</dbReference>
<evidence type="ECO:0000256" key="1">
    <source>
        <dbReference type="ARBA" id="ARBA00023015"/>
    </source>
</evidence>
<dbReference type="SUPFAM" id="SSF52172">
    <property type="entry name" value="CheY-like"/>
    <property type="match status" value="1"/>
</dbReference>
<dbReference type="PROSITE" id="PS01124">
    <property type="entry name" value="HTH_ARAC_FAMILY_2"/>
    <property type="match status" value="1"/>
</dbReference>
<evidence type="ECO:0000259" key="6">
    <source>
        <dbReference type="PROSITE" id="PS01124"/>
    </source>
</evidence>
<feature type="domain" description="Response regulatory" evidence="7">
    <location>
        <begin position="3"/>
        <end position="121"/>
    </location>
</feature>
<comment type="caution">
    <text evidence="8">The sequence shown here is derived from an EMBL/GenBank/DDBJ whole genome shotgun (WGS) entry which is preliminary data.</text>
</comment>
<sequence length="533" mass="61000">MYTILIIDDEEWIGQGVKAKLERANVAGIRLIDVAIGGPQGLEMATNLRPNIIITDIRMPDIDGIQVIQELSQVLPRTKFIMLSGYADYPYVREAFKYGAQDYLLKPAASDELGKQVQSAIARIEKDNLNDQLAEKNETVARAMLAAQLPQVVHGTKRSSASAISVSEQDVSAGMKESDSHHSLEAYFLHHLYAISILSFDDVTFSKEHLETVEDCMENLIRTDDLAAGLRFLAFHDRQGSVCLVFNFSRSLSFDRITSLLRKAVHVLRRGNDRISTASISQFGEGLDDLSRLYKQAYHAMSERILRESCDVLQTVESLGRTETWLPAKKDVEELKQIVETLQLERIHLWIDHHFSDSLRTQMFLEQLKAIYDLVLTEIYRHVHDRFLFDEGEQAAAFDSFHSLGELRHYLKSYATDTKKLITEQSTLNETVITVAESIVREHYNRELQLAEVANRVSMNYSYFSKLFKERTGLTFTAYLIKVRMEEAQKLLKDPTLRINEISEKVGYGNLYHFSRAFKNYFGVSPKEHRKTK</sequence>
<evidence type="ECO:0000256" key="2">
    <source>
        <dbReference type="ARBA" id="ARBA00023125"/>
    </source>
</evidence>
<reference evidence="9" key="1">
    <citation type="journal article" date="2019" name="Int. J. Syst. Evol. Microbiol.">
        <title>The Global Catalogue of Microorganisms (GCM) 10K type strain sequencing project: providing services to taxonomists for standard genome sequencing and annotation.</title>
        <authorList>
            <consortium name="The Broad Institute Genomics Platform"/>
            <consortium name="The Broad Institute Genome Sequencing Center for Infectious Disease"/>
            <person name="Wu L."/>
            <person name="Ma J."/>
        </authorList>
    </citation>
    <scope>NUCLEOTIDE SEQUENCE [LARGE SCALE GENOMIC DNA]</scope>
    <source>
        <strain evidence="9">CGMCC 1.15043</strain>
    </source>
</reference>
<feature type="domain" description="HTH araC/xylS-type" evidence="6">
    <location>
        <begin position="434"/>
        <end position="532"/>
    </location>
</feature>
<name>A0ABQ2BPQ8_9BACL</name>
<dbReference type="Gene3D" id="1.10.10.60">
    <property type="entry name" value="Homeodomain-like"/>
    <property type="match status" value="2"/>
</dbReference>
<evidence type="ECO:0000256" key="3">
    <source>
        <dbReference type="ARBA" id="ARBA00023163"/>
    </source>
</evidence>
<feature type="modified residue" description="4-aspartylphosphate" evidence="4">
    <location>
        <position position="56"/>
    </location>
</feature>
<accession>A0ABQ2BPQ8</accession>
<dbReference type="PROSITE" id="PS50110">
    <property type="entry name" value="RESPONSE_REGULATORY"/>
    <property type="match status" value="1"/>
</dbReference>
<dbReference type="PRINTS" id="PR00032">
    <property type="entry name" value="HTHARAC"/>
</dbReference>
<dbReference type="InterPro" id="IPR011006">
    <property type="entry name" value="CheY-like_superfamily"/>
</dbReference>
<dbReference type="PANTHER" id="PTHR43280">
    <property type="entry name" value="ARAC-FAMILY TRANSCRIPTIONAL REGULATOR"/>
    <property type="match status" value="1"/>
</dbReference>